<evidence type="ECO:0000313" key="3">
    <source>
        <dbReference type="EMBL" id="TKA80417.1"/>
    </source>
</evidence>
<evidence type="ECO:0008006" key="5">
    <source>
        <dbReference type="Google" id="ProtNLM"/>
    </source>
</evidence>
<dbReference type="SUPFAM" id="SSF101152">
    <property type="entry name" value="Mob1/phocein"/>
    <property type="match status" value="1"/>
</dbReference>
<protein>
    <recommendedName>
        <fullName evidence="5">Mob1/phocein</fullName>
    </recommendedName>
</protein>
<organism evidence="3 4">
    <name type="scientific">Cryomyces minteri</name>
    <dbReference type="NCBI Taxonomy" id="331657"/>
    <lineage>
        <taxon>Eukaryota</taxon>
        <taxon>Fungi</taxon>
        <taxon>Dikarya</taxon>
        <taxon>Ascomycota</taxon>
        <taxon>Pezizomycotina</taxon>
        <taxon>Dothideomycetes</taxon>
        <taxon>Dothideomycetes incertae sedis</taxon>
        <taxon>Cryomyces</taxon>
    </lineage>
</organism>
<gene>
    <name evidence="3" type="ORF">B0A49_01194</name>
</gene>
<accession>A0A4U0XUP1</accession>
<sequence>MSTNHAASSENVAPEPKPAKVPYFFREQCAGLVVKGNFMTLAQKPIYVELGEWLGHQVVEQYRLLESQLKIIQEKDSTGLPICSPVSCPTMSAAGQTYTWLDKDGKPDRVPASQYIGRLQKWIIGKIEDQNLFPTGTVTVAPMSPTSSSYMTAGGSNTPGTQTPIAAGPTTSNLPLSTLAGSELRDWLGKASGFPEHFETDIKSIYRQMMRCYAHIFHAHWLDPFYNLGAEKTLNTCFIHFVTVGKLYRLLSDKDLEPMQPLVDIWIVQGLLPTEVAVAQSPAAPGPPAPASAGRLKTYDADVPVGTAS</sequence>
<dbReference type="AlphaFoldDB" id="A0A4U0XUP1"/>
<feature type="region of interest" description="Disordered" evidence="2">
    <location>
        <begin position="282"/>
        <end position="309"/>
    </location>
</feature>
<keyword evidence="1" id="KW-0479">Metal-binding</keyword>
<dbReference type="OrthoDB" id="10261121at2759"/>
<dbReference type="STRING" id="331657.A0A4U0XUP1"/>
<proteinExistence type="predicted"/>
<feature type="binding site" evidence="1">
    <location>
        <position position="215"/>
    </location>
    <ligand>
        <name>Zn(2+)</name>
        <dbReference type="ChEBI" id="CHEBI:29105"/>
    </ligand>
</feature>
<dbReference type="InterPro" id="IPR005301">
    <property type="entry name" value="MOB_kinase_act_fam"/>
</dbReference>
<dbReference type="Proteomes" id="UP000308768">
    <property type="component" value="Unassembled WGS sequence"/>
</dbReference>
<keyword evidence="1" id="KW-0862">Zinc</keyword>
<dbReference type="EMBL" id="NAJN01000059">
    <property type="protein sequence ID" value="TKA80417.1"/>
    <property type="molecule type" value="Genomic_DNA"/>
</dbReference>
<reference evidence="3 4" key="1">
    <citation type="submission" date="2017-03" db="EMBL/GenBank/DDBJ databases">
        <title>Genomes of endolithic fungi from Antarctica.</title>
        <authorList>
            <person name="Coleine C."/>
            <person name="Masonjones S."/>
            <person name="Stajich J.E."/>
        </authorList>
    </citation>
    <scope>NUCLEOTIDE SEQUENCE [LARGE SCALE GENOMIC DNA]</scope>
    <source>
        <strain evidence="3 4">CCFEE 5187</strain>
    </source>
</reference>
<keyword evidence="4" id="KW-1185">Reference proteome</keyword>
<dbReference type="Gene3D" id="1.20.140.30">
    <property type="entry name" value="MOB kinase activator"/>
    <property type="match status" value="1"/>
</dbReference>
<evidence type="ECO:0000313" key="4">
    <source>
        <dbReference type="Proteomes" id="UP000308768"/>
    </source>
</evidence>
<dbReference type="SMART" id="SM01388">
    <property type="entry name" value="Mob1_phocein"/>
    <property type="match status" value="1"/>
</dbReference>
<dbReference type="InterPro" id="IPR036703">
    <property type="entry name" value="MOB_kinase_act_sf"/>
</dbReference>
<dbReference type="PANTHER" id="PTHR22599">
    <property type="entry name" value="MPS ONE BINDER KINASE ACTIVATOR-LIKE MOB"/>
    <property type="match status" value="1"/>
</dbReference>
<comment type="caution">
    <text evidence="3">The sequence shown here is derived from an EMBL/GenBank/DDBJ whole genome shotgun (WGS) entry which is preliminary data.</text>
</comment>
<feature type="binding site" evidence="1">
    <location>
        <position position="88"/>
    </location>
    <ligand>
        <name>Zn(2+)</name>
        <dbReference type="ChEBI" id="CHEBI:29105"/>
    </ligand>
</feature>
<feature type="binding site" evidence="1">
    <location>
        <position position="83"/>
    </location>
    <ligand>
        <name>Zn(2+)</name>
        <dbReference type="ChEBI" id="CHEBI:29105"/>
    </ligand>
</feature>
<evidence type="ECO:0000256" key="1">
    <source>
        <dbReference type="PIRSR" id="PIRSR605301-1"/>
    </source>
</evidence>
<dbReference type="Pfam" id="PF03637">
    <property type="entry name" value="Mob1_phocein"/>
    <property type="match status" value="2"/>
</dbReference>
<feature type="binding site" evidence="1">
    <location>
        <position position="220"/>
    </location>
    <ligand>
        <name>Zn(2+)</name>
        <dbReference type="ChEBI" id="CHEBI:29105"/>
    </ligand>
</feature>
<evidence type="ECO:0000256" key="2">
    <source>
        <dbReference type="SAM" id="MobiDB-lite"/>
    </source>
</evidence>
<name>A0A4U0XUP1_9PEZI</name>